<dbReference type="PROSITE" id="PS50158">
    <property type="entry name" value="ZF_CCHC"/>
    <property type="match status" value="1"/>
</dbReference>
<dbReference type="SUPFAM" id="SSF56219">
    <property type="entry name" value="DNase I-like"/>
    <property type="match status" value="1"/>
</dbReference>
<dbReference type="GO" id="GO:0003676">
    <property type="term" value="F:nucleic acid binding"/>
    <property type="evidence" value="ECO:0007669"/>
    <property type="project" value="InterPro"/>
</dbReference>
<dbReference type="Gene3D" id="3.30.420.10">
    <property type="entry name" value="Ribonuclease H-like superfamily/Ribonuclease H"/>
    <property type="match status" value="1"/>
</dbReference>
<dbReference type="Pfam" id="PF00665">
    <property type="entry name" value="rve"/>
    <property type="match status" value="1"/>
</dbReference>
<feature type="compositionally biased region" description="Polar residues" evidence="4">
    <location>
        <begin position="2314"/>
        <end position="2327"/>
    </location>
</feature>
<evidence type="ECO:0000256" key="1">
    <source>
        <dbReference type="ARBA" id="ARBA00022723"/>
    </source>
</evidence>
<dbReference type="PANTHER" id="PTHR42648">
    <property type="entry name" value="TRANSPOSASE, PUTATIVE-RELATED"/>
    <property type="match status" value="1"/>
</dbReference>
<dbReference type="InterPro" id="IPR013103">
    <property type="entry name" value="RVT_2"/>
</dbReference>
<gene>
    <name evidence="8" type="ORF">FSB_LOCUS869</name>
</gene>
<dbReference type="Gene3D" id="3.60.10.10">
    <property type="entry name" value="Endonuclease/exonuclease/phosphatase"/>
    <property type="match status" value="1"/>
</dbReference>
<proteinExistence type="predicted"/>
<dbReference type="GO" id="GO:0015074">
    <property type="term" value="P:DNA integration"/>
    <property type="evidence" value="ECO:0007669"/>
    <property type="project" value="InterPro"/>
</dbReference>
<dbReference type="InterPro" id="IPR000477">
    <property type="entry name" value="RT_dom"/>
</dbReference>
<dbReference type="Pfam" id="PF13976">
    <property type="entry name" value="gag_pre-integrs"/>
    <property type="match status" value="1"/>
</dbReference>
<dbReference type="Gene3D" id="4.10.60.10">
    <property type="entry name" value="Zinc finger, CCHC-type"/>
    <property type="match status" value="1"/>
</dbReference>
<feature type="compositionally biased region" description="Basic residues" evidence="4">
    <location>
        <begin position="1955"/>
        <end position="1965"/>
    </location>
</feature>
<dbReference type="InterPro" id="IPR026960">
    <property type="entry name" value="RVT-Znf"/>
</dbReference>
<dbReference type="InterPro" id="IPR001584">
    <property type="entry name" value="Integrase_cat-core"/>
</dbReference>
<dbReference type="GO" id="GO:0008270">
    <property type="term" value="F:zinc ion binding"/>
    <property type="evidence" value="ECO:0007669"/>
    <property type="project" value="UniProtKB-KW"/>
</dbReference>
<dbReference type="SUPFAM" id="SSF57756">
    <property type="entry name" value="Retrovirus zinc finger-like domains"/>
    <property type="match status" value="1"/>
</dbReference>
<evidence type="ECO:0000256" key="3">
    <source>
        <dbReference type="PROSITE-ProRule" id="PRU00047"/>
    </source>
</evidence>
<dbReference type="InterPro" id="IPR001878">
    <property type="entry name" value="Znf_CCHC"/>
</dbReference>
<feature type="region of interest" description="Disordered" evidence="4">
    <location>
        <begin position="2309"/>
        <end position="2336"/>
    </location>
</feature>
<evidence type="ECO:0008006" key="9">
    <source>
        <dbReference type="Google" id="ProtNLM"/>
    </source>
</evidence>
<protein>
    <recommendedName>
        <fullName evidence="9">Reverse transcriptase domain-containing protein</fullName>
    </recommendedName>
</protein>
<dbReference type="InterPro" id="IPR012337">
    <property type="entry name" value="RNaseH-like_sf"/>
</dbReference>
<dbReference type="CDD" id="cd09272">
    <property type="entry name" value="RNase_HI_RT_Ty1"/>
    <property type="match status" value="1"/>
</dbReference>
<organism evidence="8">
    <name type="scientific">Fagus sylvatica</name>
    <name type="common">Beechnut</name>
    <dbReference type="NCBI Taxonomy" id="28930"/>
    <lineage>
        <taxon>Eukaryota</taxon>
        <taxon>Viridiplantae</taxon>
        <taxon>Streptophyta</taxon>
        <taxon>Embryophyta</taxon>
        <taxon>Tracheophyta</taxon>
        <taxon>Spermatophyta</taxon>
        <taxon>Magnoliopsida</taxon>
        <taxon>eudicotyledons</taxon>
        <taxon>Gunneridae</taxon>
        <taxon>Pentapetalae</taxon>
        <taxon>rosids</taxon>
        <taxon>fabids</taxon>
        <taxon>Fagales</taxon>
        <taxon>Fagaceae</taxon>
        <taxon>Fagus</taxon>
    </lineage>
</organism>
<dbReference type="SMART" id="SM00343">
    <property type="entry name" value="ZnF_C2HC"/>
    <property type="match status" value="1"/>
</dbReference>
<dbReference type="Pfam" id="PF00078">
    <property type="entry name" value="RVT_1"/>
    <property type="match status" value="1"/>
</dbReference>
<dbReference type="InterPro" id="IPR036397">
    <property type="entry name" value="RNaseH_sf"/>
</dbReference>
<dbReference type="Pfam" id="PF00098">
    <property type="entry name" value="zf-CCHC"/>
    <property type="match status" value="1"/>
</dbReference>
<keyword evidence="2" id="KW-0378">Hydrolase</keyword>
<accession>A0A2N9E251</accession>
<dbReference type="GO" id="GO:0016787">
    <property type="term" value="F:hydrolase activity"/>
    <property type="evidence" value="ECO:0007669"/>
    <property type="project" value="UniProtKB-KW"/>
</dbReference>
<dbReference type="InterPro" id="IPR005135">
    <property type="entry name" value="Endo/exonuclease/phosphatase"/>
</dbReference>
<evidence type="ECO:0000256" key="2">
    <source>
        <dbReference type="ARBA" id="ARBA00022801"/>
    </source>
</evidence>
<feature type="domain" description="Integrase catalytic" evidence="7">
    <location>
        <begin position="2068"/>
        <end position="2233"/>
    </location>
</feature>
<feature type="region of interest" description="Disordered" evidence="4">
    <location>
        <begin position="1919"/>
        <end position="1965"/>
    </location>
</feature>
<dbReference type="CDD" id="cd01650">
    <property type="entry name" value="RT_nLTR_like"/>
    <property type="match status" value="1"/>
</dbReference>
<dbReference type="SUPFAM" id="SSF53098">
    <property type="entry name" value="Ribonuclease H-like"/>
    <property type="match status" value="1"/>
</dbReference>
<sequence>MAEKGDRRNIVSRKVSMGGKNFLFRVGAKRFSLAFDGGRTAPYHIVEKRGKFVGSLWLGIDSLRWLIKTWDLLFQSKDLKGFFRFLRTEYSTLELSCLQNSKGRFVELAEYHGGGQRGGIRIPEGYRGKGWARFAKEVNSFFFGKTAPTREMAGKTQNGKHQLGRKPRDSRDFPKFTPSVTAITPQNSAGLNYIHSRTKLDPRAPRPTRKTEFKWNPAHNTIRVTKEEGEKRRAEWVSIKFKAKGLAQAGVVDVVNTAQAQAEIIDTQVPNADKVEPSEANVEASRLDAGIATPTEICEASSSSDADDESTMSLSDREQYEEPTSMAVWVDLAPPGMGGHLESEVAFPRSTFLSESVFEQAQSSQSLVRFEPLEGEVEDFSGFLPMAFVEESETAILSCEPLAMIGPSESMASQQGFIPEPSVWVKQRHRAFCKLVGFPIESHEQECLALLQRIEANRFVNKPKVGQRRKPASGRKGSRELRRLTSSVNYEGRQALRLLSWNVRGLNNPQKRESIKYWLRSWKCDVVCLQETKLDQVDLQMVRSLWGSPFVEWDFLPASGSAGGVLMLWDNRVLEKVDSVVKQFSVSCLWKGVSDGLKWVGSGLYGPTNDILRRELWEELSSVQQTWRLPWCVFGDFNVVRFPSERRGCSRLTSHMVEFSNFISASNLVDLPLGGGPYTWSSGTANPSMSRIDRFLISSDWEDQYPDVIQKLMPRPLSDHFPLMLEVGSMSRGKSPFRFENMWLQDEGFVDRVQGWWSSYSFVGPPSLILARKLKALKEDLKKWNYLEFGNVNIRQQQLFCDLEALNRKECLGALSTSERDSRASMLVELDKLAHLEETSWRQKSRVLWLKEGDNNTKFFHKMANSNRRRNFMEKLEVGEVTYSVDSDIRDMAVQFYESLYTEKEAWRPDVDDLPFAVIGETDRNLLESRFEKDEIFQVVQDMQGDKSPGPDGFTMAFFQKCWSVIEKDLLGFFDEFYEQGTFASSLNATFVTLIPKKRNALNIRDFRPISLIGSIYKILSKVLANRLRKVLDGLISESQNAFVGGRQTLDSVLIANECLDSRIKCRLPGVVCKLDIEKAYDHVNWNCLIYLLERMGFGGKWQRWIKYCISTVRFSIMVNGSPSGYFESSRGIRQGDPLSPLLFLLIMEVLSRMLCRMEENGLIRGFQAGNSPSNGISVSHLLFADDTIVFCDAEPEQLLHLRMVLSCFEAVTGLGVNMAKSELVPVGEVPIVSQLADILCCRIGVLPLMYLGLPLGASFKASSVWNPILEKIERRLASWKKLYLSKGGRLTLLKSTLASLPTYYLSLFTIPKHVAARIERLQRNFLWGGLGDGFHHHLVAWKTVCSPLAQGGLGVRRVEVINRALLGKWMWRFGKEDTHLWRKVIVSKYGLEWGGWISKKPKGTHGCSLWKGILTGWDFFSQQVELVAGVGSRIRLWHDYWCGDVTLKNMFPRLYACSSSQNASLASCLTSSNVGEVRAWQVTFIRDFNDWEVEEVFAFFKFIQSKIPSTVEPDEMRWKLHSSGVFDSKSFYQAIAGKQVSTFPWRAIWRVKAPRRVSFFMWSAAWGKILTCDNLMRRGFTMVGWCCMCRAAGETGNHLLVHCSFAVDLWSSVLQTFGVFWVFPESITALISGWYNYFGKQNSEIWNLVPLCLMWCLWRERNNRTFEDKEQSLPKLVELFYGLLFDWARVWGLTKETSLAAFVVSLNIMAAKNVVADLTRGDKLTGNNYDIWHRKIQYLLNEQELLETLSSKMTRPEDGNTAQHRRDLEAYQSWFKKDRSTRFTMLSSMHDDLIGEYEIFQNAKDMWDQLKFDFGGTSTTRLRSLVLKFEVYRKDPKHTMTEHLRMMSGMIRDLKAAGNVLTDEQQVQAVIRSLPDSWISMKQIMTHNENIKNFADISRHVELEAERQEATKSAALIAHSGQRKPNGFKRKDKGKAARQGGPSTNAPKVNKGANQHKRKRGAKKNISKMKCYNCNKLGHFARDCTEPKKLGYDFHLSLNGLDILLDDVIFGHGSSTWHARLGHIGKDRMTRLAREGLLGPLAKVDLPICEPCLAGKACRKPFGKAVRATQPLELIHSDICGPMNVKARHGASYFLTFIDDYTRYGYVQLIAHRYEALDCFKRFVAEVENQHEKSLKALRTDRGREYLSDQFKDLCEEKGIRRQLTISNTPQQNGVAERRNRTLLDMVRSMMAQANLPISFWGDALLTAAYILNRVPSQSVSSTPYELWKGEKPNLEHLRPWGSAGFVHSTAHKYGKLGPRARKHIFIRYSDSSKGYVIDLDLYELEEDEGTLPSSSEGGGLVPRPVIAEDSGSDLQPSGSITLDQDSQARRVSSRGHIPRRHFEIEGNVLLCDAKDVDEPASFSEALHSPDRDEWMTAMQEEMSSMDKNNVWELVDLPPGRKTIGNKWVLKVKRKADGSIDRYKARLVAKGYTQREGIDYEDTFSPVVRFASIRLILSIVAKQDLELFQMDVKTAFLNGELDEEIYMAQPAGFEAKGHERKVCRLKRSIYGLKQSSRQWYLRFHDSITSFGFEMIEEDHCVYLKRSKRSILILSLYVDDILLAGNDMDSIVTTKKWLSSTFEMKDMGEANFVLGVKITRDRSKKLLRCTLSLDQCPKNDEEKNQMSKVPYASAIGSLMYAMLCTRPDICFAVGMVSRYQSNPGPAHWRAVKRILRYLRGTSDHALCYHGGDLRLTGYSDADWASDKDERKSTSGYAFILGGGAVSWCSKKQSCIALSTMESEYVACSAAVQEAVWLRRFLQRLGVTAHAEDAVLLYSDSTSALAYAKDPKYHGKAKHIELRYHYIRDMVSQGEVILQHISTGSMVADPLTKPIARDLFFSHTKSMGLRRI</sequence>
<dbReference type="InterPro" id="IPR043502">
    <property type="entry name" value="DNA/RNA_pol_sf"/>
</dbReference>
<feature type="domain" description="Reverse transcriptase" evidence="6">
    <location>
        <begin position="976"/>
        <end position="1256"/>
    </location>
</feature>
<dbReference type="InterPro" id="IPR036691">
    <property type="entry name" value="Endo/exonu/phosph_ase_sf"/>
</dbReference>
<dbReference type="Pfam" id="PF03372">
    <property type="entry name" value="Exo_endo_phos"/>
    <property type="match status" value="1"/>
</dbReference>
<name>A0A2N9E251_FAGSY</name>
<dbReference type="SUPFAM" id="SSF56672">
    <property type="entry name" value="DNA/RNA polymerases"/>
    <property type="match status" value="2"/>
</dbReference>
<dbReference type="Pfam" id="PF07727">
    <property type="entry name" value="RVT_2"/>
    <property type="match status" value="1"/>
</dbReference>
<keyword evidence="3" id="KW-0863">Zinc-finger</keyword>
<feature type="region of interest" description="Disordered" evidence="4">
    <location>
        <begin position="152"/>
        <end position="173"/>
    </location>
</feature>
<dbReference type="PANTHER" id="PTHR42648:SF27">
    <property type="entry name" value="RNA-DIRECTED DNA POLYMERASE"/>
    <property type="match status" value="1"/>
</dbReference>
<evidence type="ECO:0000313" key="8">
    <source>
        <dbReference type="EMBL" id="SPC72987.1"/>
    </source>
</evidence>
<keyword evidence="3" id="KW-0862">Zinc</keyword>
<dbReference type="PROSITE" id="PS50994">
    <property type="entry name" value="INTEGRASE"/>
    <property type="match status" value="1"/>
</dbReference>
<dbReference type="Pfam" id="PF13966">
    <property type="entry name" value="zf-RVT"/>
    <property type="match status" value="1"/>
</dbReference>
<evidence type="ECO:0000259" key="5">
    <source>
        <dbReference type="PROSITE" id="PS50158"/>
    </source>
</evidence>
<dbReference type="InterPro" id="IPR036875">
    <property type="entry name" value="Znf_CCHC_sf"/>
</dbReference>
<dbReference type="InterPro" id="IPR025724">
    <property type="entry name" value="GAG-pre-integrase_dom"/>
</dbReference>
<evidence type="ECO:0000259" key="7">
    <source>
        <dbReference type="PROSITE" id="PS50994"/>
    </source>
</evidence>
<dbReference type="InterPro" id="IPR039537">
    <property type="entry name" value="Retrotran_Ty1/copia-like"/>
</dbReference>
<keyword evidence="1" id="KW-0479">Metal-binding</keyword>
<feature type="domain" description="CCHC-type" evidence="5">
    <location>
        <begin position="1971"/>
        <end position="1987"/>
    </location>
</feature>
<evidence type="ECO:0000256" key="4">
    <source>
        <dbReference type="SAM" id="MobiDB-lite"/>
    </source>
</evidence>
<dbReference type="Pfam" id="PF14223">
    <property type="entry name" value="Retrotran_gag_2"/>
    <property type="match status" value="1"/>
</dbReference>
<feature type="region of interest" description="Disordered" evidence="4">
    <location>
        <begin position="293"/>
        <end position="320"/>
    </location>
</feature>
<dbReference type="PROSITE" id="PS50878">
    <property type="entry name" value="RT_POL"/>
    <property type="match status" value="1"/>
</dbReference>
<reference evidence="8" key="1">
    <citation type="submission" date="2018-02" db="EMBL/GenBank/DDBJ databases">
        <authorList>
            <person name="Cohen D.B."/>
            <person name="Kent A.D."/>
        </authorList>
    </citation>
    <scope>NUCLEOTIDE SEQUENCE</scope>
</reference>
<evidence type="ECO:0000259" key="6">
    <source>
        <dbReference type="PROSITE" id="PS50878"/>
    </source>
</evidence>
<dbReference type="EMBL" id="OIVN01000035">
    <property type="protein sequence ID" value="SPC72987.1"/>
    <property type="molecule type" value="Genomic_DNA"/>
</dbReference>